<feature type="compositionally biased region" description="Acidic residues" evidence="1">
    <location>
        <begin position="195"/>
        <end position="210"/>
    </location>
</feature>
<evidence type="ECO:0000256" key="1">
    <source>
        <dbReference type="SAM" id="MobiDB-lite"/>
    </source>
</evidence>
<dbReference type="Pfam" id="PF13821">
    <property type="entry name" value="DUF4187"/>
    <property type="match status" value="1"/>
</dbReference>
<gene>
    <name evidence="3" type="ORF">BCV70DRAFT_186842</name>
</gene>
<feature type="compositionally biased region" description="Basic and acidic residues" evidence="1">
    <location>
        <begin position="81"/>
        <end position="108"/>
    </location>
</feature>
<evidence type="ECO:0000313" key="3">
    <source>
        <dbReference type="EMBL" id="PWZ01386.1"/>
    </source>
</evidence>
<dbReference type="InterPro" id="IPR025239">
    <property type="entry name" value="DUF4187"/>
</dbReference>
<dbReference type="InterPro" id="IPR000467">
    <property type="entry name" value="G_patch_dom"/>
</dbReference>
<dbReference type="PANTHER" id="PTHR21032">
    <property type="entry name" value="G PATCH DOMAIN-CONTAINING PROTEIN 11"/>
    <property type="match status" value="1"/>
</dbReference>
<dbReference type="EMBL" id="KZ819190">
    <property type="protein sequence ID" value="PWZ01386.1"/>
    <property type="molecule type" value="Genomic_DNA"/>
</dbReference>
<feature type="region of interest" description="Disordered" evidence="1">
    <location>
        <begin position="317"/>
        <end position="349"/>
    </location>
</feature>
<dbReference type="STRING" id="1882483.A0A317XSS9"/>
<reference evidence="3 4" key="1">
    <citation type="journal article" date="2018" name="Mol. Biol. Evol.">
        <title>Broad Genomic Sampling Reveals a Smut Pathogenic Ancestry of the Fungal Clade Ustilaginomycotina.</title>
        <authorList>
            <person name="Kijpornyongpan T."/>
            <person name="Mondo S.J."/>
            <person name="Barry K."/>
            <person name="Sandor L."/>
            <person name="Lee J."/>
            <person name="Lipzen A."/>
            <person name="Pangilinan J."/>
            <person name="LaButti K."/>
            <person name="Hainaut M."/>
            <person name="Henrissat B."/>
            <person name="Grigoriev I.V."/>
            <person name="Spatafora J.W."/>
            <person name="Aime M.C."/>
        </authorList>
    </citation>
    <scope>NUCLEOTIDE SEQUENCE [LARGE SCALE GENOMIC DNA]</scope>
    <source>
        <strain evidence="3 4">MCA 3645</strain>
    </source>
</reference>
<evidence type="ECO:0000259" key="2">
    <source>
        <dbReference type="PROSITE" id="PS50174"/>
    </source>
</evidence>
<evidence type="ECO:0000313" key="4">
    <source>
        <dbReference type="Proteomes" id="UP000246740"/>
    </source>
</evidence>
<dbReference type="SMART" id="SM01173">
    <property type="entry name" value="DUF4187"/>
    <property type="match status" value="1"/>
</dbReference>
<keyword evidence="4" id="KW-1185">Reference proteome</keyword>
<feature type="compositionally biased region" description="Basic residues" evidence="1">
    <location>
        <begin position="67"/>
        <end position="78"/>
    </location>
</feature>
<feature type="region of interest" description="Disordered" evidence="1">
    <location>
        <begin position="143"/>
        <end position="162"/>
    </location>
</feature>
<organism evidence="3 4">
    <name type="scientific">Testicularia cyperi</name>
    <dbReference type="NCBI Taxonomy" id="1882483"/>
    <lineage>
        <taxon>Eukaryota</taxon>
        <taxon>Fungi</taxon>
        <taxon>Dikarya</taxon>
        <taxon>Basidiomycota</taxon>
        <taxon>Ustilaginomycotina</taxon>
        <taxon>Ustilaginomycetes</taxon>
        <taxon>Ustilaginales</taxon>
        <taxon>Anthracoideaceae</taxon>
        <taxon>Testicularia</taxon>
    </lineage>
</organism>
<dbReference type="GO" id="GO:0003676">
    <property type="term" value="F:nucleic acid binding"/>
    <property type="evidence" value="ECO:0007669"/>
    <property type="project" value="InterPro"/>
</dbReference>
<protein>
    <recommendedName>
        <fullName evidence="2">G-patch domain-containing protein</fullName>
    </recommendedName>
</protein>
<sequence length="502" mass="56204">MAQSRPSKPARFDPRRIIEEIQAETSEAGSSSNETHKNSSDEDEDDFMSDKYLPTEETMQPLTYTDKRRRVEHHRATKSRPASESRNRERKSLQEREEEARRAGLDRDLLAEAEIIAGGGKLPPEDRHGKVDWQALTLPDSQTTDAFAAPTQEPTSTIGVENGTAKAMKMMLAMGYKRGQALGRRDQSHGQTADQEVEEVEEEEEEDDDDNSRKEQAANRGSPHDEEEDEDAESLSTDEEAALEQELQQSQAAEEDEYLAGGISTSRFGADFQAESQERSSHPGPLEPDQRWLGANRRSGLGMVPKTPPAVSKAIREASEAATMARERAEAKQHQKQKQEQEQEQEQKEADFLARVSQAHQDRHTDGLISRSRKTLVSLDRQCGVAYSPLWLDSGLYFYMSGHSSPHLPQSSLSTTTTLDEKMQKDPATRDAVELLLAAFSSDRVQMHDALTFCNLPPASQLDLILKTLRTQHNYCLFCGCAYQSAMELAQRCPGQSEDLHD</sequence>
<dbReference type="Pfam" id="PF01585">
    <property type="entry name" value="G-patch"/>
    <property type="match status" value="1"/>
</dbReference>
<dbReference type="InterPro" id="IPR039249">
    <property type="entry name" value="GPATCH11"/>
</dbReference>
<feature type="domain" description="G-patch" evidence="2">
    <location>
        <begin position="163"/>
        <end position="190"/>
    </location>
</feature>
<feature type="compositionally biased region" description="Polar residues" evidence="1">
    <location>
        <begin position="23"/>
        <end position="33"/>
    </location>
</feature>
<dbReference type="InParanoid" id="A0A317XSS9"/>
<dbReference type="PANTHER" id="PTHR21032:SF0">
    <property type="entry name" value="G PATCH DOMAIN-CONTAINING PROTEIN 11"/>
    <property type="match status" value="1"/>
</dbReference>
<dbReference type="Proteomes" id="UP000246740">
    <property type="component" value="Unassembled WGS sequence"/>
</dbReference>
<proteinExistence type="predicted"/>
<dbReference type="PROSITE" id="PS50174">
    <property type="entry name" value="G_PATCH"/>
    <property type="match status" value="1"/>
</dbReference>
<feature type="region of interest" description="Disordered" evidence="1">
    <location>
        <begin position="181"/>
        <end position="293"/>
    </location>
</feature>
<feature type="region of interest" description="Disordered" evidence="1">
    <location>
        <begin position="1"/>
        <end position="108"/>
    </location>
</feature>
<dbReference type="OrthoDB" id="786951at2759"/>
<feature type="compositionally biased region" description="Basic and acidic residues" evidence="1">
    <location>
        <begin position="10"/>
        <end position="19"/>
    </location>
</feature>
<dbReference type="AlphaFoldDB" id="A0A317XSS9"/>
<feature type="compositionally biased region" description="Acidic residues" evidence="1">
    <location>
        <begin position="225"/>
        <end position="243"/>
    </location>
</feature>
<accession>A0A317XSS9</accession>
<name>A0A317XSS9_9BASI</name>
<dbReference type="GO" id="GO:0000776">
    <property type="term" value="C:kinetochore"/>
    <property type="evidence" value="ECO:0007669"/>
    <property type="project" value="TreeGrafter"/>
</dbReference>